<dbReference type="EMBL" id="CP126084">
    <property type="protein sequence ID" value="WHX51207.1"/>
    <property type="molecule type" value="Genomic_DNA"/>
</dbReference>
<dbReference type="OrthoDB" id="9135566at2"/>
<dbReference type="KEGG" id="pwn:QNH46_11440"/>
<accession>A0A7X2Z2N1</accession>
<dbReference type="EMBL" id="WNZW01000003">
    <property type="protein sequence ID" value="MUG45679.1"/>
    <property type="molecule type" value="Genomic_DNA"/>
</dbReference>
<reference evidence="1 3" key="1">
    <citation type="submission" date="2019-11" db="EMBL/GenBank/DDBJ databases">
        <title>Draft genome sequences of five Paenibacillus species of dairy origin.</title>
        <authorList>
            <person name="Olajide A.M."/>
            <person name="Chen S."/>
            <person name="Lapointe G."/>
        </authorList>
    </citation>
    <scope>NUCLEOTIDE SEQUENCE [LARGE SCALE GENOMIC DNA]</scope>
    <source>
        <strain evidence="1 3">12CR55</strain>
    </source>
</reference>
<proteinExistence type="predicted"/>
<dbReference type="Proteomes" id="UP000447876">
    <property type="component" value="Unassembled WGS sequence"/>
</dbReference>
<reference evidence="2" key="2">
    <citation type="submission" date="2023-05" db="EMBL/GenBank/DDBJ databases">
        <title>Comparative genomics of Bacillaceae isolates and their secondary metabolite potential.</title>
        <authorList>
            <person name="Song L."/>
            <person name="Nielsen L.J."/>
            <person name="Mohite O."/>
            <person name="Xu X."/>
            <person name="Weber T."/>
            <person name="Kovacs A.T."/>
        </authorList>
    </citation>
    <scope>NUCLEOTIDE SEQUENCE</scope>
    <source>
        <strain evidence="2">B2_4</strain>
    </source>
</reference>
<gene>
    <name evidence="1" type="ORF">GNP95_11830</name>
    <name evidence="2" type="ORF">QNH46_11440</name>
</gene>
<name>A0A7X2Z2N1_9BACL</name>
<dbReference type="RefSeq" id="WP_155611080.1">
    <property type="nucleotide sequence ID" value="NZ_CP126084.1"/>
</dbReference>
<evidence type="ECO:0000313" key="3">
    <source>
        <dbReference type="Proteomes" id="UP000447876"/>
    </source>
</evidence>
<dbReference type="Proteomes" id="UP001177943">
    <property type="component" value="Chromosome"/>
</dbReference>
<protein>
    <submittedName>
        <fullName evidence="1">Uncharacterized protein</fullName>
    </submittedName>
</protein>
<sequence>MKLIRNFRHRSTIVSKGLDLLAMKEVEIARDKHANYGRGYYINFEGQMLGIVATPKGPLFFCNEDTYLLKDNFKIQLLHHGQENTFLFTWKGETKLRIAYSRKLYRKGDEWVDDMVQDFFTWLAMAVKRKKFYSFYTLKEDELQENDVILLKMAQ</sequence>
<evidence type="ECO:0000313" key="1">
    <source>
        <dbReference type="EMBL" id="MUG45679.1"/>
    </source>
</evidence>
<organism evidence="1 3">
    <name type="scientific">Paenibacillus woosongensis</name>
    <dbReference type="NCBI Taxonomy" id="307580"/>
    <lineage>
        <taxon>Bacteria</taxon>
        <taxon>Bacillati</taxon>
        <taxon>Bacillota</taxon>
        <taxon>Bacilli</taxon>
        <taxon>Bacillales</taxon>
        <taxon>Paenibacillaceae</taxon>
        <taxon>Paenibacillus</taxon>
    </lineage>
</organism>
<evidence type="ECO:0000313" key="2">
    <source>
        <dbReference type="EMBL" id="WHX51207.1"/>
    </source>
</evidence>
<dbReference type="AlphaFoldDB" id="A0A7X2Z2N1"/>